<dbReference type="AlphaFoldDB" id="A0A0C3E3F1"/>
<evidence type="ECO:0000256" key="1">
    <source>
        <dbReference type="SAM" id="MobiDB-lite"/>
    </source>
</evidence>
<reference evidence="3" key="2">
    <citation type="submission" date="2015-01" db="EMBL/GenBank/DDBJ databases">
        <title>Evolutionary Origins and Diversification of the Mycorrhizal Mutualists.</title>
        <authorList>
            <consortium name="DOE Joint Genome Institute"/>
            <consortium name="Mycorrhizal Genomics Consortium"/>
            <person name="Kohler A."/>
            <person name="Kuo A."/>
            <person name="Nagy L.G."/>
            <person name="Floudas D."/>
            <person name="Copeland A."/>
            <person name="Barry K.W."/>
            <person name="Cichocki N."/>
            <person name="Veneault-Fourrey C."/>
            <person name="LaButti K."/>
            <person name="Lindquist E.A."/>
            <person name="Lipzen A."/>
            <person name="Lundell T."/>
            <person name="Morin E."/>
            <person name="Murat C."/>
            <person name="Riley R."/>
            <person name="Ohm R."/>
            <person name="Sun H."/>
            <person name="Tunlid A."/>
            <person name="Henrissat B."/>
            <person name="Grigoriev I.V."/>
            <person name="Hibbett D.S."/>
            <person name="Martin F."/>
        </authorList>
    </citation>
    <scope>NUCLEOTIDE SEQUENCE [LARGE SCALE GENOMIC DNA]</scope>
    <source>
        <strain evidence="3">Foug A</strain>
    </source>
</reference>
<feature type="region of interest" description="Disordered" evidence="1">
    <location>
        <begin position="1"/>
        <end position="33"/>
    </location>
</feature>
<dbReference type="Proteomes" id="UP000053989">
    <property type="component" value="Unassembled WGS sequence"/>
</dbReference>
<keyword evidence="3" id="KW-1185">Reference proteome</keyword>
<organism evidence="2 3">
    <name type="scientific">Scleroderma citrinum Foug A</name>
    <dbReference type="NCBI Taxonomy" id="1036808"/>
    <lineage>
        <taxon>Eukaryota</taxon>
        <taxon>Fungi</taxon>
        <taxon>Dikarya</taxon>
        <taxon>Basidiomycota</taxon>
        <taxon>Agaricomycotina</taxon>
        <taxon>Agaricomycetes</taxon>
        <taxon>Agaricomycetidae</taxon>
        <taxon>Boletales</taxon>
        <taxon>Sclerodermatineae</taxon>
        <taxon>Sclerodermataceae</taxon>
        <taxon>Scleroderma</taxon>
    </lineage>
</organism>
<proteinExistence type="predicted"/>
<feature type="compositionally biased region" description="Basic and acidic residues" evidence="1">
    <location>
        <begin position="10"/>
        <end position="33"/>
    </location>
</feature>
<gene>
    <name evidence="2" type="ORF">SCLCIDRAFT_794827</name>
</gene>
<dbReference type="EMBL" id="KN822041">
    <property type="protein sequence ID" value="KIM62561.1"/>
    <property type="molecule type" value="Genomic_DNA"/>
</dbReference>
<evidence type="ECO:0000313" key="2">
    <source>
        <dbReference type="EMBL" id="KIM62561.1"/>
    </source>
</evidence>
<dbReference type="OrthoDB" id="3058840at2759"/>
<dbReference type="InParanoid" id="A0A0C3E3F1"/>
<reference evidence="2 3" key="1">
    <citation type="submission" date="2014-04" db="EMBL/GenBank/DDBJ databases">
        <authorList>
            <consortium name="DOE Joint Genome Institute"/>
            <person name="Kuo A."/>
            <person name="Kohler A."/>
            <person name="Nagy L.G."/>
            <person name="Floudas D."/>
            <person name="Copeland A."/>
            <person name="Barry K.W."/>
            <person name="Cichocki N."/>
            <person name="Veneault-Fourrey C."/>
            <person name="LaButti K."/>
            <person name="Lindquist E.A."/>
            <person name="Lipzen A."/>
            <person name="Lundell T."/>
            <person name="Morin E."/>
            <person name="Murat C."/>
            <person name="Sun H."/>
            <person name="Tunlid A."/>
            <person name="Henrissat B."/>
            <person name="Grigoriev I.V."/>
            <person name="Hibbett D.S."/>
            <person name="Martin F."/>
            <person name="Nordberg H.P."/>
            <person name="Cantor M.N."/>
            <person name="Hua S.X."/>
        </authorList>
    </citation>
    <scope>NUCLEOTIDE SEQUENCE [LARGE SCALE GENOMIC DNA]</scope>
    <source>
        <strain evidence="2 3">Foug A</strain>
    </source>
</reference>
<sequence>MSGSSLRQPNEAHKGRNGFRDSYEPADKQHPDDIAIRNHRYAQWVLKHKGTPLPSKETLRDLGTKKPFPPEKLKYVEEKIKELQRQHARDLDSLFSFQADELRQLMLDHRRCIDDSAYMDIDESYPDQVEFRNALRDLEIRMRECPHHKRALEEALSSLRYTYLKALLPLLRRRRMLRDRENDLRKRREAMFPKSIEEYRKISDREVQLRVARFLMADSLEQEKMMDKFGWAYRGVDPLRAAYKSDAEFNAEIQDILKDIQASDPRKRNVKFKQPSYARFDSLVDPILPYATFPPVS</sequence>
<dbReference type="HOGENOM" id="CLU_085136_0_0_1"/>
<accession>A0A0C3E3F1</accession>
<evidence type="ECO:0000313" key="3">
    <source>
        <dbReference type="Proteomes" id="UP000053989"/>
    </source>
</evidence>
<protein>
    <submittedName>
        <fullName evidence="2">Uncharacterized protein</fullName>
    </submittedName>
</protein>
<name>A0A0C3E3F1_9AGAM</name>